<evidence type="ECO:0000313" key="1">
    <source>
        <dbReference type="EMBL" id="NWJ20583.1"/>
    </source>
</evidence>
<gene>
    <name evidence="1" type="ORF">HX860_05910</name>
</gene>
<accession>A0A7K4M948</accession>
<reference evidence="1 2" key="1">
    <citation type="journal article" date="2019" name="Environ. Microbiol.">
        <title>Genomics insights into ecotype formation of ammonia-oxidizing archaea in the deep ocean.</title>
        <authorList>
            <person name="Wang Y."/>
            <person name="Huang J.M."/>
            <person name="Cui G.J."/>
            <person name="Nunoura T."/>
            <person name="Takaki Y."/>
            <person name="Li W.L."/>
            <person name="Li J."/>
            <person name="Gao Z.M."/>
            <person name="Takai K."/>
            <person name="Zhang A.Q."/>
            <person name="Stepanauskas R."/>
        </authorList>
    </citation>
    <scope>NUCLEOTIDE SEQUENCE [LARGE SCALE GENOMIC DNA]</scope>
    <source>
        <strain evidence="1 2">L14</strain>
    </source>
</reference>
<dbReference type="EMBL" id="JACATI010000007">
    <property type="protein sequence ID" value="NWJ20583.1"/>
    <property type="molecule type" value="Genomic_DNA"/>
</dbReference>
<name>A0A7K4M948_9ARCH</name>
<proteinExistence type="predicted"/>
<protein>
    <submittedName>
        <fullName evidence="1">Uncharacterized protein</fullName>
    </submittedName>
</protein>
<evidence type="ECO:0000313" key="2">
    <source>
        <dbReference type="Proteomes" id="UP000587702"/>
    </source>
</evidence>
<dbReference type="Proteomes" id="UP000587702">
    <property type="component" value="Unassembled WGS sequence"/>
</dbReference>
<comment type="caution">
    <text evidence="1">The sequence shown here is derived from an EMBL/GenBank/DDBJ whole genome shotgun (WGS) entry which is preliminary data.</text>
</comment>
<organism evidence="1 2">
    <name type="scientific">Marine Group I thaumarchaeote</name>
    <dbReference type="NCBI Taxonomy" id="2511932"/>
    <lineage>
        <taxon>Archaea</taxon>
        <taxon>Nitrososphaerota</taxon>
        <taxon>Marine Group I</taxon>
    </lineage>
</organism>
<sequence length="57" mass="6668">MKPQFTTTVITDFEGLFERHGLLFKQKLKGEVIISYQVKKGRGDVEISYDFYNIKPL</sequence>
<dbReference type="AlphaFoldDB" id="A0A7K4M948"/>